<name>A0AAW2EKW3_9HYME</name>
<dbReference type="EMBL" id="JADYXP020000020">
    <property type="protein sequence ID" value="KAL0104361.1"/>
    <property type="molecule type" value="Genomic_DNA"/>
</dbReference>
<comment type="caution">
    <text evidence="1">The sequence shown here is derived from an EMBL/GenBank/DDBJ whole genome shotgun (WGS) entry which is preliminary data.</text>
</comment>
<evidence type="ECO:0000313" key="1">
    <source>
        <dbReference type="EMBL" id="KAL0104361.1"/>
    </source>
</evidence>
<accession>A0AAW2EKW3</accession>
<gene>
    <name evidence="1" type="ORF">PUN28_017232</name>
</gene>
<proteinExistence type="predicted"/>
<protein>
    <submittedName>
        <fullName evidence="1">Uncharacterized protein</fullName>
    </submittedName>
</protein>
<keyword evidence="2" id="KW-1185">Reference proteome</keyword>
<dbReference type="Proteomes" id="UP001430953">
    <property type="component" value="Unassembled WGS sequence"/>
</dbReference>
<reference evidence="1 2" key="1">
    <citation type="submission" date="2023-03" db="EMBL/GenBank/DDBJ databases">
        <title>High recombination rates correlate with genetic variation in Cardiocondyla obscurior ants.</title>
        <authorList>
            <person name="Errbii M."/>
        </authorList>
    </citation>
    <scope>NUCLEOTIDE SEQUENCE [LARGE SCALE GENOMIC DNA]</scope>
    <source>
        <strain evidence="1">Alpha-2009</strain>
        <tissue evidence="1">Whole body</tissue>
    </source>
</reference>
<dbReference type="AlphaFoldDB" id="A0AAW2EKW3"/>
<evidence type="ECO:0000313" key="2">
    <source>
        <dbReference type="Proteomes" id="UP001430953"/>
    </source>
</evidence>
<organism evidence="1 2">
    <name type="scientific">Cardiocondyla obscurior</name>
    <dbReference type="NCBI Taxonomy" id="286306"/>
    <lineage>
        <taxon>Eukaryota</taxon>
        <taxon>Metazoa</taxon>
        <taxon>Ecdysozoa</taxon>
        <taxon>Arthropoda</taxon>
        <taxon>Hexapoda</taxon>
        <taxon>Insecta</taxon>
        <taxon>Pterygota</taxon>
        <taxon>Neoptera</taxon>
        <taxon>Endopterygota</taxon>
        <taxon>Hymenoptera</taxon>
        <taxon>Apocrita</taxon>
        <taxon>Aculeata</taxon>
        <taxon>Formicoidea</taxon>
        <taxon>Formicidae</taxon>
        <taxon>Myrmicinae</taxon>
        <taxon>Cardiocondyla</taxon>
    </lineage>
</organism>
<sequence>MLRSEARQLEECIHTTVGWRSDEWRRTLPNRRILQSGIEPYTTHTYHAAIGPLGTSLQKEELAQHSERRRRPRKGIIFRRNDLRINKFLVLRGGGGLGQASCFSGATQWIIEAESPLLRIVLVSRKLFYLMSAMLGIGVYA</sequence>